<evidence type="ECO:0000259" key="5">
    <source>
        <dbReference type="Pfam" id="PF01321"/>
    </source>
</evidence>
<dbReference type="Gene3D" id="3.40.350.10">
    <property type="entry name" value="Creatinase/prolidase N-terminal domain"/>
    <property type="match status" value="1"/>
</dbReference>
<dbReference type="InterPro" id="IPR029149">
    <property type="entry name" value="Creatin/AminoP/Spt16_N"/>
</dbReference>
<keyword evidence="2" id="KW-0378">Hydrolase</keyword>
<evidence type="ECO:0000313" key="6">
    <source>
        <dbReference type="EMBL" id="TCP25604.1"/>
    </source>
</evidence>
<reference evidence="6 7" key="1">
    <citation type="submission" date="2019-03" db="EMBL/GenBank/DDBJ databases">
        <title>Genomic Encyclopedia of Type Strains, Phase IV (KMG-IV): sequencing the most valuable type-strain genomes for metagenomic binning, comparative biology and taxonomic classification.</title>
        <authorList>
            <person name="Goeker M."/>
        </authorList>
    </citation>
    <scope>NUCLEOTIDE SEQUENCE [LARGE SCALE GENOMIC DNA]</scope>
    <source>
        <strain evidence="6 7">DSM 19377</strain>
    </source>
</reference>
<evidence type="ECO:0000256" key="1">
    <source>
        <dbReference type="ARBA" id="ARBA00022723"/>
    </source>
</evidence>
<dbReference type="PROSITE" id="PS00491">
    <property type="entry name" value="PROLINE_PEPTIDASE"/>
    <property type="match status" value="1"/>
</dbReference>
<evidence type="ECO:0000313" key="7">
    <source>
        <dbReference type="Proteomes" id="UP000295416"/>
    </source>
</evidence>
<dbReference type="Pfam" id="PF01321">
    <property type="entry name" value="Creatinase_N"/>
    <property type="match status" value="1"/>
</dbReference>
<dbReference type="Proteomes" id="UP000295416">
    <property type="component" value="Unassembled WGS sequence"/>
</dbReference>
<evidence type="ECO:0000259" key="4">
    <source>
        <dbReference type="Pfam" id="PF00557"/>
    </source>
</evidence>
<dbReference type="EMBL" id="SLXK01000021">
    <property type="protein sequence ID" value="TCP25604.1"/>
    <property type="molecule type" value="Genomic_DNA"/>
</dbReference>
<dbReference type="InterPro" id="IPR001131">
    <property type="entry name" value="Peptidase_M24B_aminopep-P_CS"/>
</dbReference>
<gene>
    <name evidence="6" type="ORF">EV207_12134</name>
</gene>
<dbReference type="InterPro" id="IPR050659">
    <property type="entry name" value="Peptidase_M24B"/>
</dbReference>
<dbReference type="InterPro" id="IPR000587">
    <property type="entry name" value="Creatinase_N"/>
</dbReference>
<dbReference type="GO" id="GO:0046872">
    <property type="term" value="F:metal ion binding"/>
    <property type="evidence" value="ECO:0007669"/>
    <property type="project" value="UniProtKB-KW"/>
</dbReference>
<name>A0A4R2NVK8_9BACL</name>
<dbReference type="GO" id="GO:0016787">
    <property type="term" value="F:hydrolase activity"/>
    <property type="evidence" value="ECO:0007669"/>
    <property type="project" value="UniProtKB-KW"/>
</dbReference>
<dbReference type="InterPro" id="IPR036005">
    <property type="entry name" value="Creatinase/aminopeptidase-like"/>
</dbReference>
<proteinExistence type="inferred from homology"/>
<comment type="caution">
    <text evidence="6">The sequence shown here is derived from an EMBL/GenBank/DDBJ whole genome shotgun (WGS) entry which is preliminary data.</text>
</comment>
<dbReference type="AlphaFoldDB" id="A0A4R2NVK8"/>
<keyword evidence="1 3" id="KW-0479">Metal-binding</keyword>
<comment type="similarity">
    <text evidence="3">Belongs to the peptidase M24B family.</text>
</comment>
<dbReference type="PANTHER" id="PTHR46112:SF2">
    <property type="entry name" value="XAA-PRO AMINOPEPTIDASE P-RELATED"/>
    <property type="match status" value="1"/>
</dbReference>
<dbReference type="OrthoDB" id="9806388at2"/>
<sequence>MDTTKRVEKLREIMADKGIDLSVITNFENQFYFSGLKAITYSRPIVLAVNDNSLSLIVPSLEETHAKTVTKADKLYVYHETFMEDGNGGSHIEYLKSLISSYPQGTKVGVEFSSLPLQLGNIMRDAGLELVNLDAEIAKMRYIKDQDEIDLITESGRLVSLALKTSLENARAGITEIELDQFGNHALFTEVAQQHPDSTLDFFVMSPSGLKRSILPHVFSNTRKLEQNDIVIHSRQVGLNGYRAECERTFFVGEPTEKQKDYFKIASEAQLAALDVIKAGVTAKEVNEVARQIFKKADVEQYSIHRTGHGIGIGLHEEPSLRYDNDLILQEGMVYCVEPGLYVPGIGGFRHSDTVVLTKKGSQLITHHPKELEALTL</sequence>
<accession>A0A4R2NVK8</accession>
<dbReference type="SUPFAM" id="SSF53092">
    <property type="entry name" value="Creatinase/prolidase N-terminal domain"/>
    <property type="match status" value="1"/>
</dbReference>
<feature type="domain" description="Creatinase N-terminal" evidence="5">
    <location>
        <begin position="6"/>
        <end position="143"/>
    </location>
</feature>
<feature type="domain" description="Peptidase M24" evidence="4">
    <location>
        <begin position="151"/>
        <end position="359"/>
    </location>
</feature>
<dbReference type="RefSeq" id="WP_132746766.1">
    <property type="nucleotide sequence ID" value="NZ_SLXK01000021.1"/>
</dbReference>
<dbReference type="InterPro" id="IPR000994">
    <property type="entry name" value="Pept_M24"/>
</dbReference>
<evidence type="ECO:0000256" key="2">
    <source>
        <dbReference type="ARBA" id="ARBA00022801"/>
    </source>
</evidence>
<dbReference type="PANTHER" id="PTHR46112">
    <property type="entry name" value="AMINOPEPTIDASE"/>
    <property type="match status" value="1"/>
</dbReference>
<evidence type="ECO:0000256" key="3">
    <source>
        <dbReference type="RuleBase" id="RU000590"/>
    </source>
</evidence>
<protein>
    <submittedName>
        <fullName evidence="6">Xaa-Pro dipeptidase</fullName>
    </submittedName>
</protein>
<keyword evidence="7" id="KW-1185">Reference proteome</keyword>
<dbReference type="Gene3D" id="3.90.230.10">
    <property type="entry name" value="Creatinase/methionine aminopeptidase superfamily"/>
    <property type="match status" value="1"/>
</dbReference>
<dbReference type="SUPFAM" id="SSF55920">
    <property type="entry name" value="Creatinase/aminopeptidase"/>
    <property type="match status" value="1"/>
</dbReference>
<dbReference type="CDD" id="cd01066">
    <property type="entry name" value="APP_MetAP"/>
    <property type="match status" value="1"/>
</dbReference>
<dbReference type="Pfam" id="PF00557">
    <property type="entry name" value="Peptidase_M24"/>
    <property type="match status" value="1"/>
</dbReference>
<organism evidence="6 7">
    <name type="scientific">Scopulibacillus darangshiensis</name>
    <dbReference type="NCBI Taxonomy" id="442528"/>
    <lineage>
        <taxon>Bacteria</taxon>
        <taxon>Bacillati</taxon>
        <taxon>Bacillota</taxon>
        <taxon>Bacilli</taxon>
        <taxon>Bacillales</taxon>
        <taxon>Sporolactobacillaceae</taxon>
        <taxon>Scopulibacillus</taxon>
    </lineage>
</organism>